<sequence>MSPNEMTNTELIDAYLAGQLDDEARQRVEERIRTDAAFRQEVDLQRALLEQLRWRGQQELRARMQQWDAEIGDAEDGVRPLWQRPALYLAASIGAALIVAGLWLTTRSTTPSPSAETSAAGFWLPVGSASTGMGFAGDSVETDSVWTAIVPVSGEPDQYRFTDTLYLYTHPDRINPGRVRLTQDPVSGRYRLTVNDTATFLLERGFRRLRPLERSR</sequence>
<comment type="caution">
    <text evidence="1">The sequence shown here is derived from an EMBL/GenBank/DDBJ whole genome shotgun (WGS) entry which is preliminary data.</text>
</comment>
<evidence type="ECO:0000313" key="2">
    <source>
        <dbReference type="Proteomes" id="UP001500936"/>
    </source>
</evidence>
<evidence type="ECO:0000313" key="1">
    <source>
        <dbReference type="EMBL" id="GAA4418145.1"/>
    </source>
</evidence>
<dbReference type="Proteomes" id="UP001500936">
    <property type="component" value="Unassembled WGS sequence"/>
</dbReference>
<organism evidence="1 2">
    <name type="scientific">Nibrella viscosa</name>
    <dbReference type="NCBI Taxonomy" id="1084524"/>
    <lineage>
        <taxon>Bacteria</taxon>
        <taxon>Pseudomonadati</taxon>
        <taxon>Bacteroidota</taxon>
        <taxon>Cytophagia</taxon>
        <taxon>Cytophagales</taxon>
        <taxon>Spirosomataceae</taxon>
        <taxon>Nibrella</taxon>
    </lineage>
</organism>
<dbReference type="RefSeq" id="WP_345270913.1">
    <property type="nucleotide sequence ID" value="NZ_BAABHB010000016.1"/>
</dbReference>
<dbReference type="EMBL" id="BAABHB010000016">
    <property type="protein sequence ID" value="GAA4418145.1"/>
    <property type="molecule type" value="Genomic_DNA"/>
</dbReference>
<reference evidence="2" key="1">
    <citation type="journal article" date="2019" name="Int. J. Syst. Evol. Microbiol.">
        <title>The Global Catalogue of Microorganisms (GCM) 10K type strain sequencing project: providing services to taxonomists for standard genome sequencing and annotation.</title>
        <authorList>
            <consortium name="The Broad Institute Genomics Platform"/>
            <consortium name="The Broad Institute Genome Sequencing Center for Infectious Disease"/>
            <person name="Wu L."/>
            <person name="Ma J."/>
        </authorList>
    </citation>
    <scope>NUCLEOTIDE SEQUENCE [LARGE SCALE GENOMIC DNA]</scope>
    <source>
        <strain evidence="2">JCM 17925</strain>
    </source>
</reference>
<protein>
    <recommendedName>
        <fullName evidence="3">Zinc-finger domain-containing protein</fullName>
    </recommendedName>
</protein>
<evidence type="ECO:0008006" key="3">
    <source>
        <dbReference type="Google" id="ProtNLM"/>
    </source>
</evidence>
<keyword evidence="2" id="KW-1185">Reference proteome</keyword>
<name>A0ABP8KX79_9BACT</name>
<proteinExistence type="predicted"/>
<accession>A0ABP8KX79</accession>
<gene>
    <name evidence="1" type="ORF">GCM10023187_51270</name>
</gene>